<comment type="caution">
    <text evidence="2">The sequence shown here is derived from an EMBL/GenBank/DDBJ whole genome shotgun (WGS) entry which is preliminary data.</text>
</comment>
<evidence type="ECO:0000313" key="2">
    <source>
        <dbReference type="EMBL" id="KAA1187649.1"/>
    </source>
</evidence>
<dbReference type="EMBL" id="VTUX01000013">
    <property type="protein sequence ID" value="KAA1187649.1"/>
    <property type="molecule type" value="Genomic_DNA"/>
</dbReference>
<reference evidence="2 3" key="1">
    <citation type="submission" date="2019-09" db="EMBL/GenBank/DDBJ databases">
        <authorList>
            <person name="Chen X.-Y."/>
        </authorList>
    </citation>
    <scope>NUCLEOTIDE SEQUENCE [LARGE SCALE GENOMIC DNA]</scope>
    <source>
        <strain evidence="2 3">NY5</strain>
    </source>
</reference>
<gene>
    <name evidence="2" type="ORF">F0M18_19795</name>
</gene>
<evidence type="ECO:0000313" key="3">
    <source>
        <dbReference type="Proteomes" id="UP000323708"/>
    </source>
</evidence>
<dbReference type="Proteomes" id="UP000323708">
    <property type="component" value="Unassembled WGS sequence"/>
</dbReference>
<dbReference type="AlphaFoldDB" id="A0A5B0WNU2"/>
<accession>A0A5B0WNU2</accession>
<proteinExistence type="predicted"/>
<evidence type="ECO:0008006" key="4">
    <source>
        <dbReference type="Google" id="ProtNLM"/>
    </source>
</evidence>
<keyword evidence="1" id="KW-0732">Signal</keyword>
<name>A0A5B0WNU2_9GAMM</name>
<protein>
    <recommendedName>
        <fullName evidence="4">NIPSNAP domain-containing protein</fullName>
    </recommendedName>
</protein>
<sequence>MYKQWKVVVATMVGVPMLWSMSAQAQEEGANVVPVELFACTYREGKGWDDLSKINERFAKWSKKHDDGYSAWTISPNFRANDGEFDIGWIGSWDKGGAAMGKGLDRWMKDSDGLAGAYNEVIDCSHSLVSSAPLNAAEGPPDNGVVMFSSCTLEEGRNARESYAAHKAFSDAMREMGGKGQSWLMYPALGFGEMDFDYYHVTTFKSYEELGEGWNLYTNGKGYEKWGQMLGGVASCDSPRAYTARLVVGNKR</sequence>
<evidence type="ECO:0000256" key="1">
    <source>
        <dbReference type="SAM" id="SignalP"/>
    </source>
</evidence>
<organism evidence="2 3">
    <name type="scientific">Pseudohalioglobus sediminis</name>
    <dbReference type="NCBI Taxonomy" id="2606449"/>
    <lineage>
        <taxon>Bacteria</taxon>
        <taxon>Pseudomonadati</taxon>
        <taxon>Pseudomonadota</taxon>
        <taxon>Gammaproteobacteria</taxon>
        <taxon>Cellvibrionales</taxon>
        <taxon>Halieaceae</taxon>
        <taxon>Pseudohalioglobus</taxon>
    </lineage>
</organism>
<keyword evidence="3" id="KW-1185">Reference proteome</keyword>
<dbReference type="RefSeq" id="WP_149613204.1">
    <property type="nucleotide sequence ID" value="NZ_VTUX01000013.1"/>
</dbReference>
<feature type="chain" id="PRO_5022816054" description="NIPSNAP domain-containing protein" evidence="1">
    <location>
        <begin position="26"/>
        <end position="252"/>
    </location>
</feature>
<feature type="signal peptide" evidence="1">
    <location>
        <begin position="1"/>
        <end position="25"/>
    </location>
</feature>